<evidence type="ECO:0000313" key="1">
    <source>
        <dbReference type="EMBL" id="SLN77802.1"/>
    </source>
</evidence>
<accession>A0A1X7ADY3</accession>
<protein>
    <submittedName>
        <fullName evidence="1">Uncharacterized protein</fullName>
    </submittedName>
</protein>
<dbReference type="EMBL" id="FWFJ01000133">
    <property type="protein sequence ID" value="SLN77802.1"/>
    <property type="molecule type" value="Genomic_DNA"/>
</dbReference>
<evidence type="ECO:0000313" key="2">
    <source>
        <dbReference type="Proteomes" id="UP000194012"/>
    </source>
</evidence>
<dbReference type="Proteomes" id="UP000194012">
    <property type="component" value="Unassembled WGS sequence"/>
</dbReference>
<gene>
    <name evidence="1" type="ORF">ROG8370_03985</name>
</gene>
<reference evidence="2" key="1">
    <citation type="submission" date="2017-03" db="EMBL/GenBank/DDBJ databases">
        <authorList>
            <person name="Rodrigo-Torres L."/>
            <person name="Arahal R.D."/>
            <person name="Lucena T."/>
        </authorList>
    </citation>
    <scope>NUCLEOTIDE SEQUENCE [LARGE SCALE GENOMIC DNA]</scope>
    <source>
        <strain evidence="2">CECT 8370</strain>
    </source>
</reference>
<keyword evidence="2" id="KW-1185">Reference proteome</keyword>
<name>A0A1X7ADY3_9RHOB</name>
<organism evidence="1 2">
    <name type="scientific">Roseovarius gaetbuli</name>
    <dbReference type="NCBI Taxonomy" id="1356575"/>
    <lineage>
        <taxon>Bacteria</taxon>
        <taxon>Pseudomonadati</taxon>
        <taxon>Pseudomonadota</taxon>
        <taxon>Alphaproteobacteria</taxon>
        <taxon>Rhodobacterales</taxon>
        <taxon>Roseobacteraceae</taxon>
        <taxon>Roseovarius</taxon>
    </lineage>
</organism>
<proteinExistence type="predicted"/>
<sequence>MVVVVETFHGRVLDRSVHPLDLAIRPRMLHLCQPVLDCMLAAHAVKDMFEGTCIAASVCKLDAVIGQHRVQPVRNSSNQVAQELGGGHLPCLLNELGYGELARPVNANEDVELAFSGLHLCDVDMEIANGIAFEALPFWLVAFNIRQA</sequence>
<dbReference type="AlphaFoldDB" id="A0A1X7ADY3"/>